<dbReference type="InterPro" id="IPR025669">
    <property type="entry name" value="AAA_dom"/>
</dbReference>
<feature type="domain" description="AAA" evidence="9">
    <location>
        <begin position="553"/>
        <end position="689"/>
    </location>
</feature>
<evidence type="ECO:0000256" key="1">
    <source>
        <dbReference type="ARBA" id="ARBA00004651"/>
    </source>
</evidence>
<evidence type="ECO:0000259" key="9">
    <source>
        <dbReference type="Pfam" id="PF13614"/>
    </source>
</evidence>
<dbReference type="SUPFAM" id="SSF52540">
    <property type="entry name" value="P-loop containing nucleoside triphosphate hydrolases"/>
    <property type="match status" value="1"/>
</dbReference>
<accession>A0ABV2T2Z4</accession>
<keyword evidence="2" id="KW-1003">Cell membrane</keyword>
<feature type="domain" description="Polysaccharide chain length determinant N-terminal" evidence="8">
    <location>
        <begin position="1"/>
        <end position="90"/>
    </location>
</feature>
<comment type="caution">
    <text evidence="10">The sequence shown here is derived from an EMBL/GenBank/DDBJ whole genome shotgun (WGS) entry which is preliminary data.</text>
</comment>
<dbReference type="Proteomes" id="UP001549749">
    <property type="component" value="Unassembled WGS sequence"/>
</dbReference>
<feature type="transmembrane region" description="Helical" evidence="7">
    <location>
        <begin position="457"/>
        <end position="478"/>
    </location>
</feature>
<keyword evidence="3 7" id="KW-0812">Transmembrane</keyword>
<reference evidence="10 11" key="1">
    <citation type="submission" date="2024-06" db="EMBL/GenBank/DDBJ databases">
        <title>Chitinophaga defluvii sp. nov., isolated from municipal sewage.</title>
        <authorList>
            <person name="Zhang L."/>
        </authorList>
    </citation>
    <scope>NUCLEOTIDE SEQUENCE [LARGE SCALE GENOMIC DNA]</scope>
    <source>
        <strain evidence="10 11">H8</strain>
    </source>
</reference>
<evidence type="ECO:0000259" key="8">
    <source>
        <dbReference type="Pfam" id="PF02706"/>
    </source>
</evidence>
<keyword evidence="6" id="KW-0175">Coiled coil</keyword>
<dbReference type="InterPro" id="IPR003856">
    <property type="entry name" value="LPS_length_determ_N"/>
</dbReference>
<sequence length="728" mass="82248">MDLIYLFNSLMRRKWLILISSVLAIVIAFLLTMDQKKLYRSSAQMATGFTTSDQVKLKDENFNIYEIDVKFNNVIEALKSTKVLSMVTYNLMLHDLENPKDAFRQLDEEAMKKQAYRNADKAKAIAILRKKYADEKLLSSYDPEERKIQELMKVYQYDLETTKTWLSVGRIQRTDFIDVQFWSTNPELSSYMVNQVCSEFLRNNESSRSQQNVQSIETLEKLVSQKRADLDEKLNNLRTLGGVDAAVESSSKMEQISTFESRMTEEQNTLNSATLSLQQVSKQLADMERSNAQSASAASAASAEISKLRSQMNDANQEYINKGSNDTELYNKYQKLKTAYRNKLSSLANTADSPGSITKGDLQQKKNELELQISSSQQNIETYRQKIRSLNSSVGAAASRSATNLALQKEVSLSQQEYENVKSRYDAVMNNTVVPLDNFRQILYGQPAVEPEASKRLMILALAGVSMFVFCCIAIIFLEYIDVSIKTPSQFLKNIELKLLGIVNKVNMKQEPLNSIFDAESKKTPQGLLFREHLRKLRFEIENNSHKIYLFTSARVGEGKSTIIKALAYSLSMSQKKVLIVDTNFINNTLTREFEANQDLEAFSNATEDYQYKHVKSIITPTSIEHVDIIGCKGGDYTPAEILGDNNLLGHLSNLTSAYDYILLEGAALNERSDSKELLAFADTMITVVSAKSTIKQTDKESISFLQSMNGKFTGAILNYVEKGNVDM</sequence>
<keyword evidence="11" id="KW-1185">Reference proteome</keyword>
<evidence type="ECO:0000313" key="10">
    <source>
        <dbReference type="EMBL" id="MET6997408.1"/>
    </source>
</evidence>
<organism evidence="10 11">
    <name type="scientific">Chitinophaga defluvii</name>
    <dbReference type="NCBI Taxonomy" id="3163343"/>
    <lineage>
        <taxon>Bacteria</taxon>
        <taxon>Pseudomonadati</taxon>
        <taxon>Bacteroidota</taxon>
        <taxon>Chitinophagia</taxon>
        <taxon>Chitinophagales</taxon>
        <taxon>Chitinophagaceae</taxon>
        <taxon>Chitinophaga</taxon>
    </lineage>
</organism>
<dbReference type="Pfam" id="PF13614">
    <property type="entry name" value="AAA_31"/>
    <property type="match status" value="1"/>
</dbReference>
<feature type="transmembrane region" description="Helical" evidence="7">
    <location>
        <begin position="15"/>
        <end position="33"/>
    </location>
</feature>
<feature type="coiled-coil region" evidence="6">
    <location>
        <begin position="359"/>
        <end position="393"/>
    </location>
</feature>
<comment type="subcellular location">
    <subcellularLocation>
        <location evidence="1">Cell membrane</location>
        <topology evidence="1">Multi-pass membrane protein</topology>
    </subcellularLocation>
</comment>
<dbReference type="PANTHER" id="PTHR32309">
    <property type="entry name" value="TYROSINE-PROTEIN KINASE"/>
    <property type="match status" value="1"/>
</dbReference>
<evidence type="ECO:0000256" key="4">
    <source>
        <dbReference type="ARBA" id="ARBA00022989"/>
    </source>
</evidence>
<evidence type="ECO:0000256" key="5">
    <source>
        <dbReference type="ARBA" id="ARBA00023136"/>
    </source>
</evidence>
<proteinExistence type="predicted"/>
<evidence type="ECO:0000256" key="3">
    <source>
        <dbReference type="ARBA" id="ARBA00022692"/>
    </source>
</evidence>
<gene>
    <name evidence="10" type="ORF">ABR189_08505</name>
</gene>
<dbReference type="InterPro" id="IPR027417">
    <property type="entry name" value="P-loop_NTPase"/>
</dbReference>
<feature type="coiled-coil region" evidence="6">
    <location>
        <begin position="270"/>
        <end position="318"/>
    </location>
</feature>
<evidence type="ECO:0000256" key="6">
    <source>
        <dbReference type="SAM" id="Coils"/>
    </source>
</evidence>
<dbReference type="Gene3D" id="3.40.50.300">
    <property type="entry name" value="P-loop containing nucleotide triphosphate hydrolases"/>
    <property type="match status" value="1"/>
</dbReference>
<dbReference type="RefSeq" id="WP_354660046.1">
    <property type="nucleotide sequence ID" value="NZ_JBEXAC010000001.1"/>
</dbReference>
<dbReference type="InterPro" id="IPR050445">
    <property type="entry name" value="Bact_polysacc_biosynth/exp"/>
</dbReference>
<evidence type="ECO:0000256" key="7">
    <source>
        <dbReference type="SAM" id="Phobius"/>
    </source>
</evidence>
<dbReference type="PANTHER" id="PTHR32309:SF13">
    <property type="entry name" value="FERRIC ENTEROBACTIN TRANSPORT PROTEIN FEPE"/>
    <property type="match status" value="1"/>
</dbReference>
<dbReference type="Pfam" id="PF02706">
    <property type="entry name" value="Wzz"/>
    <property type="match status" value="1"/>
</dbReference>
<evidence type="ECO:0000256" key="2">
    <source>
        <dbReference type="ARBA" id="ARBA00022475"/>
    </source>
</evidence>
<evidence type="ECO:0000313" key="11">
    <source>
        <dbReference type="Proteomes" id="UP001549749"/>
    </source>
</evidence>
<protein>
    <submittedName>
        <fullName evidence="10">Wzz/FepE/Etk N-terminal domain-containing protein</fullName>
    </submittedName>
</protein>
<dbReference type="EMBL" id="JBEXAC010000001">
    <property type="protein sequence ID" value="MET6997408.1"/>
    <property type="molecule type" value="Genomic_DNA"/>
</dbReference>
<keyword evidence="5 7" id="KW-0472">Membrane</keyword>
<name>A0ABV2T2Z4_9BACT</name>
<keyword evidence="4 7" id="KW-1133">Transmembrane helix</keyword>